<gene>
    <name evidence="2" type="ORF">JYZ213_LOCUS8221</name>
    <name evidence="5" type="ORF">OKA104_LOCUS35008</name>
    <name evidence="4" type="ORF">OXD698_LOCUS22716</name>
    <name evidence="3" type="ORF">VCS650_LOCUS14352</name>
</gene>
<feature type="chain" id="PRO_5036409544" evidence="1">
    <location>
        <begin position="22"/>
        <end position="152"/>
    </location>
</feature>
<evidence type="ECO:0000313" key="3">
    <source>
        <dbReference type="EMBL" id="CAF0993893.1"/>
    </source>
</evidence>
<protein>
    <submittedName>
        <fullName evidence="2">Uncharacterized protein</fullName>
    </submittedName>
</protein>
<dbReference type="EMBL" id="CAJOAY010004932">
    <property type="protein sequence ID" value="CAF4088664.1"/>
    <property type="molecule type" value="Genomic_DNA"/>
</dbReference>
<dbReference type="Proteomes" id="UP000663845">
    <property type="component" value="Unassembled WGS sequence"/>
</dbReference>
<organism evidence="2 6">
    <name type="scientific">Adineta steineri</name>
    <dbReference type="NCBI Taxonomy" id="433720"/>
    <lineage>
        <taxon>Eukaryota</taxon>
        <taxon>Metazoa</taxon>
        <taxon>Spiralia</taxon>
        <taxon>Gnathifera</taxon>
        <taxon>Rotifera</taxon>
        <taxon>Eurotatoria</taxon>
        <taxon>Bdelloidea</taxon>
        <taxon>Adinetida</taxon>
        <taxon>Adinetidae</taxon>
        <taxon>Adineta</taxon>
    </lineage>
</organism>
<comment type="caution">
    <text evidence="2">The sequence shown here is derived from an EMBL/GenBank/DDBJ whole genome shotgun (WGS) entry which is preliminary data.</text>
</comment>
<dbReference type="Proteomes" id="UP000663881">
    <property type="component" value="Unassembled WGS sequence"/>
</dbReference>
<evidence type="ECO:0000313" key="2">
    <source>
        <dbReference type="EMBL" id="CAF0857051.1"/>
    </source>
</evidence>
<proteinExistence type="predicted"/>
<dbReference type="OrthoDB" id="9981125at2759"/>
<accession>A0A813WQC9</accession>
<dbReference type="AlphaFoldDB" id="A0A813WQC9"/>
<evidence type="ECO:0000313" key="6">
    <source>
        <dbReference type="Proteomes" id="UP000663845"/>
    </source>
</evidence>
<feature type="signal peptide" evidence="1">
    <location>
        <begin position="1"/>
        <end position="21"/>
    </location>
</feature>
<name>A0A813WQC9_9BILA</name>
<dbReference type="Proteomes" id="UP000663844">
    <property type="component" value="Unassembled WGS sequence"/>
</dbReference>
<keyword evidence="1" id="KW-0732">Signal</keyword>
<dbReference type="EMBL" id="CAJOAZ010001959">
    <property type="protein sequence ID" value="CAF3877657.1"/>
    <property type="molecule type" value="Genomic_DNA"/>
</dbReference>
<evidence type="ECO:0000313" key="5">
    <source>
        <dbReference type="EMBL" id="CAF4088664.1"/>
    </source>
</evidence>
<evidence type="ECO:0000313" key="4">
    <source>
        <dbReference type="EMBL" id="CAF3877657.1"/>
    </source>
</evidence>
<dbReference type="EMBL" id="CAJNOG010000055">
    <property type="protein sequence ID" value="CAF0857051.1"/>
    <property type="molecule type" value="Genomic_DNA"/>
</dbReference>
<sequence>MSSTYIHTAFFLLLVTIVVVAQKPPVTIVNSGSTNTPGYTIVIQNDGNTHYYIAPSRAQIANSDGTGQQPTWTNGTAQLSSSTRKSLYCQIKHCEPFNKLPVESCGKSVSFGFTLKLTYKGETTPDLSCPTTNQKLENLITTVNKVISELKI</sequence>
<evidence type="ECO:0000256" key="1">
    <source>
        <dbReference type="SAM" id="SignalP"/>
    </source>
</evidence>
<dbReference type="EMBL" id="CAJNON010000119">
    <property type="protein sequence ID" value="CAF0993893.1"/>
    <property type="molecule type" value="Genomic_DNA"/>
</dbReference>
<dbReference type="Proteomes" id="UP000663891">
    <property type="component" value="Unassembled WGS sequence"/>
</dbReference>
<reference evidence="2" key="1">
    <citation type="submission" date="2021-02" db="EMBL/GenBank/DDBJ databases">
        <authorList>
            <person name="Nowell W R."/>
        </authorList>
    </citation>
    <scope>NUCLEOTIDE SEQUENCE</scope>
</reference>